<evidence type="ECO:0000313" key="3">
    <source>
        <dbReference type="Proteomes" id="UP001190700"/>
    </source>
</evidence>
<name>A0AAE0EUV9_9CHLO</name>
<keyword evidence="3" id="KW-1185">Reference proteome</keyword>
<evidence type="ECO:0000256" key="1">
    <source>
        <dbReference type="SAM" id="MobiDB-lite"/>
    </source>
</evidence>
<organism evidence="2 3">
    <name type="scientific">Cymbomonas tetramitiformis</name>
    <dbReference type="NCBI Taxonomy" id="36881"/>
    <lineage>
        <taxon>Eukaryota</taxon>
        <taxon>Viridiplantae</taxon>
        <taxon>Chlorophyta</taxon>
        <taxon>Pyramimonadophyceae</taxon>
        <taxon>Pyramimonadales</taxon>
        <taxon>Pyramimonadaceae</taxon>
        <taxon>Cymbomonas</taxon>
    </lineage>
</organism>
<proteinExistence type="predicted"/>
<dbReference type="Proteomes" id="UP001190700">
    <property type="component" value="Unassembled WGS sequence"/>
</dbReference>
<comment type="caution">
    <text evidence="2">The sequence shown here is derived from an EMBL/GenBank/DDBJ whole genome shotgun (WGS) entry which is preliminary data.</text>
</comment>
<dbReference type="EMBL" id="LGRX02033332">
    <property type="protein sequence ID" value="KAK3241703.1"/>
    <property type="molecule type" value="Genomic_DNA"/>
</dbReference>
<sequence>MVGGGEGVSGTALTEAMGDEGRHHLRPEARAQVGEVADAWEADLIGGGGEGSNVAAVTEAMGEGGRRCTRPEAQAQVGEAADAWEVGLIGGGEGSNVAAVTGAIATWGMRRARSKARAQAGKAADAREGGTLGGGDGSGGAAVGEAADAREADLIGGGGEGSNVAAVTGAIATWRRCTRSKARAQAWEAAGAWEGGTLCGGDGSGGAAVTEGSIEGEALHALEGTGAGWGGSGRAGGRHSLRWRWERWGGDHSFDTVGKELGTKINLRCVVNPSADYVMVHEDAIPEAEIRAASEEILKGEVHQEFQDGFGKCPMAIRHLSPPCRTLGSSGTEGCIGAG</sequence>
<feature type="compositionally biased region" description="Gly residues" evidence="1">
    <location>
        <begin position="130"/>
        <end position="142"/>
    </location>
</feature>
<protein>
    <submittedName>
        <fullName evidence="2">Uncharacterized protein</fullName>
    </submittedName>
</protein>
<accession>A0AAE0EUV9</accession>
<reference evidence="2 3" key="1">
    <citation type="journal article" date="2015" name="Genome Biol. Evol.">
        <title>Comparative Genomics of a Bacterivorous Green Alga Reveals Evolutionary Causalities and Consequences of Phago-Mixotrophic Mode of Nutrition.</title>
        <authorList>
            <person name="Burns J.A."/>
            <person name="Paasch A."/>
            <person name="Narechania A."/>
            <person name="Kim E."/>
        </authorList>
    </citation>
    <scope>NUCLEOTIDE SEQUENCE [LARGE SCALE GENOMIC DNA]</scope>
    <source>
        <strain evidence="2 3">PLY_AMNH</strain>
    </source>
</reference>
<dbReference type="AlphaFoldDB" id="A0AAE0EUV9"/>
<evidence type="ECO:0000313" key="2">
    <source>
        <dbReference type="EMBL" id="KAK3241703.1"/>
    </source>
</evidence>
<feature type="region of interest" description="Disordered" evidence="1">
    <location>
        <begin position="116"/>
        <end position="143"/>
    </location>
</feature>
<gene>
    <name evidence="2" type="ORF">CYMTET_48562</name>
</gene>